<comment type="caution">
    <text evidence="2">The sequence shown here is derived from an EMBL/GenBank/DDBJ whole genome shotgun (WGS) entry which is preliminary data.</text>
</comment>
<feature type="transmembrane region" description="Helical" evidence="1">
    <location>
        <begin position="36"/>
        <end position="59"/>
    </location>
</feature>
<organism evidence="2 3">
    <name type="scientific">Staphylococcus agnetis</name>
    <dbReference type="NCBI Taxonomy" id="985762"/>
    <lineage>
        <taxon>Bacteria</taxon>
        <taxon>Bacillati</taxon>
        <taxon>Bacillota</taxon>
        <taxon>Bacilli</taxon>
        <taxon>Bacillales</taxon>
        <taxon>Staphylococcaceae</taxon>
        <taxon>Staphylococcus</taxon>
    </lineage>
</organism>
<keyword evidence="1" id="KW-1133">Transmembrane helix</keyword>
<feature type="transmembrane region" description="Helical" evidence="1">
    <location>
        <begin position="6"/>
        <end position="24"/>
    </location>
</feature>
<sequence length="170" mass="19648">MKMELIIIIFLIVLLMILLGRIVSSNQNNMLFVKSCMLASVFIIIGYISLVVSIILLLAFIEFLNINFNNLFAIGIILISLAGIFQLLLVKGIFKNKKIDSNYILVIEHLIQWILIYFVIYQTATQKIMYDKEAIKELDLQNFLDISNLNILFLPALIITWITIFSFRIK</sequence>
<feature type="transmembrane region" description="Helical" evidence="1">
    <location>
        <begin position="149"/>
        <end position="167"/>
    </location>
</feature>
<proteinExistence type="predicted"/>
<keyword evidence="1" id="KW-0812">Transmembrane</keyword>
<evidence type="ECO:0008006" key="4">
    <source>
        <dbReference type="Google" id="ProtNLM"/>
    </source>
</evidence>
<keyword evidence="3" id="KW-1185">Reference proteome</keyword>
<feature type="transmembrane region" description="Helical" evidence="1">
    <location>
        <begin position="102"/>
        <end position="120"/>
    </location>
</feature>
<dbReference type="RefSeq" id="WP_085623048.1">
    <property type="nucleotide sequence ID" value="NZ_NEFX01000054.1"/>
</dbReference>
<protein>
    <recommendedName>
        <fullName evidence="4">DUF5080 domain-containing protein</fullName>
    </recommendedName>
</protein>
<dbReference type="EMBL" id="NEFX01000054">
    <property type="protein sequence ID" value="OTW29945.1"/>
    <property type="molecule type" value="Genomic_DNA"/>
</dbReference>
<name>A0ABX3Z1W0_9STAP</name>
<accession>A0ABX3Z1W0</accession>
<evidence type="ECO:0000256" key="1">
    <source>
        <dbReference type="SAM" id="Phobius"/>
    </source>
</evidence>
<evidence type="ECO:0000313" key="3">
    <source>
        <dbReference type="Proteomes" id="UP000195208"/>
    </source>
</evidence>
<feature type="transmembrane region" description="Helical" evidence="1">
    <location>
        <begin position="71"/>
        <end position="90"/>
    </location>
</feature>
<gene>
    <name evidence="2" type="ORF">B9M88_12560</name>
</gene>
<dbReference type="Proteomes" id="UP000195208">
    <property type="component" value="Unassembled WGS sequence"/>
</dbReference>
<keyword evidence="1" id="KW-0472">Membrane</keyword>
<evidence type="ECO:0000313" key="2">
    <source>
        <dbReference type="EMBL" id="OTW29945.1"/>
    </source>
</evidence>
<reference evidence="2 3" key="1">
    <citation type="submission" date="2017-04" db="EMBL/GenBank/DDBJ databases">
        <title>Staphylococcus agnetis, a potential pathogen in the broiler production.</title>
        <authorList>
            <person name="Poulsen L."/>
        </authorList>
    </citation>
    <scope>NUCLEOTIDE SEQUENCE [LARGE SCALE GENOMIC DNA]</scope>
    <source>
        <strain evidence="2 3">723_310714_2_2_spleen</strain>
    </source>
</reference>